<gene>
    <name evidence="1" type="ORF">MNV_800004</name>
</gene>
<name>A0A284VU03_9EURY</name>
<reference evidence="2" key="1">
    <citation type="submission" date="2017-06" db="EMBL/GenBank/DDBJ databases">
        <authorList>
            <person name="Cremers G."/>
        </authorList>
    </citation>
    <scope>NUCLEOTIDE SEQUENCE [LARGE SCALE GENOMIC DNA]</scope>
</reference>
<evidence type="ECO:0000313" key="1">
    <source>
        <dbReference type="EMBL" id="SNQ62653.1"/>
    </source>
</evidence>
<evidence type="ECO:0000313" key="2">
    <source>
        <dbReference type="Proteomes" id="UP000218615"/>
    </source>
</evidence>
<sequence length="38" mass="4486">MLTDKKNTIIKNNAYFEINKELTLPLINNIRYYLAVSL</sequence>
<accession>A0A284VU03</accession>
<dbReference type="AlphaFoldDB" id="A0A284VU03"/>
<keyword evidence="2" id="KW-1185">Reference proteome</keyword>
<dbReference type="Proteomes" id="UP000218615">
    <property type="component" value="Unassembled WGS sequence"/>
</dbReference>
<protein>
    <submittedName>
        <fullName evidence="1">Uncharacterized protein</fullName>
    </submittedName>
</protein>
<dbReference type="EMBL" id="FZMP01000230">
    <property type="protein sequence ID" value="SNQ62653.1"/>
    <property type="molecule type" value="Genomic_DNA"/>
</dbReference>
<organism evidence="1 2">
    <name type="scientific">Candidatus Methanoperedens nitratireducens</name>
    <dbReference type="NCBI Taxonomy" id="1392998"/>
    <lineage>
        <taxon>Archaea</taxon>
        <taxon>Methanobacteriati</taxon>
        <taxon>Methanobacteriota</taxon>
        <taxon>Stenosarchaea group</taxon>
        <taxon>Methanomicrobia</taxon>
        <taxon>Methanosarcinales</taxon>
        <taxon>ANME-2 cluster</taxon>
        <taxon>Candidatus Methanoperedentaceae</taxon>
        <taxon>Candidatus Methanoperedens</taxon>
    </lineage>
</organism>
<proteinExistence type="predicted"/>